<dbReference type="Proteomes" id="UP000245962">
    <property type="component" value="Unassembled WGS sequence"/>
</dbReference>
<feature type="compositionally biased region" description="Basic and acidic residues" evidence="6">
    <location>
        <begin position="566"/>
        <end position="576"/>
    </location>
</feature>
<dbReference type="InterPro" id="IPR054319">
    <property type="entry name" value="PspC-rel_ToastRack"/>
</dbReference>
<evidence type="ECO:0000256" key="2">
    <source>
        <dbReference type="ARBA" id="ARBA00022475"/>
    </source>
</evidence>
<feature type="transmembrane region" description="Helical" evidence="7">
    <location>
        <begin position="141"/>
        <end position="165"/>
    </location>
</feature>
<dbReference type="EMBL" id="QEHR01000005">
    <property type="protein sequence ID" value="PVW14674.1"/>
    <property type="molecule type" value="Genomic_DNA"/>
</dbReference>
<evidence type="ECO:0000256" key="3">
    <source>
        <dbReference type="ARBA" id="ARBA00022692"/>
    </source>
</evidence>
<dbReference type="AlphaFoldDB" id="A0A2U0I0Q0"/>
<keyword evidence="5 7" id="KW-0472">Membrane</keyword>
<comment type="caution">
    <text evidence="11">The sequence shown here is derived from an EMBL/GenBank/DDBJ whole genome shotgun (WGS) entry which is preliminary data.</text>
</comment>
<keyword evidence="4 7" id="KW-1133">Transmembrane helix</keyword>
<dbReference type="GO" id="GO:0005886">
    <property type="term" value="C:plasma membrane"/>
    <property type="evidence" value="ECO:0007669"/>
    <property type="project" value="UniProtKB-SubCell"/>
</dbReference>
<reference evidence="11 12" key="1">
    <citation type="submission" date="2018-04" db="EMBL/GenBank/DDBJ databases">
        <title>Marixanthomonas spongiae HN-E44 sp. nov., isolated from a marine sponge.</title>
        <authorList>
            <person name="Luo L."/>
            <person name="Zhuang L."/>
        </authorList>
    </citation>
    <scope>NUCLEOTIDE SEQUENCE [LARGE SCALE GENOMIC DNA]</scope>
    <source>
        <strain evidence="11 12">HN-E44</strain>
    </source>
</reference>
<protein>
    <submittedName>
        <fullName evidence="11">Uncharacterized protein</fullName>
    </submittedName>
</protein>
<organism evidence="11 12">
    <name type="scientific">Marixanthomonas spongiae</name>
    <dbReference type="NCBI Taxonomy" id="2174845"/>
    <lineage>
        <taxon>Bacteria</taxon>
        <taxon>Pseudomonadati</taxon>
        <taxon>Bacteroidota</taxon>
        <taxon>Flavobacteriia</taxon>
        <taxon>Flavobacteriales</taxon>
        <taxon>Flavobacteriaceae</taxon>
        <taxon>Marixanthomonas</taxon>
    </lineage>
</organism>
<dbReference type="RefSeq" id="WP_116694449.1">
    <property type="nucleotide sequence ID" value="NZ_QEHR01000005.1"/>
</dbReference>
<feature type="transmembrane region" description="Helical" evidence="7">
    <location>
        <begin position="288"/>
        <end position="314"/>
    </location>
</feature>
<dbReference type="InterPro" id="IPR007168">
    <property type="entry name" value="Phageshock_PspC_N"/>
</dbReference>
<gene>
    <name evidence="11" type="ORF">DDV96_09140</name>
</gene>
<dbReference type="Pfam" id="PF04024">
    <property type="entry name" value="PspC"/>
    <property type="match status" value="1"/>
</dbReference>
<dbReference type="OrthoDB" id="5772680at2"/>
<evidence type="ECO:0000259" key="9">
    <source>
        <dbReference type="Pfam" id="PF22571"/>
    </source>
</evidence>
<feature type="region of interest" description="Disordered" evidence="6">
    <location>
        <begin position="531"/>
        <end position="600"/>
    </location>
</feature>
<keyword evidence="12" id="KW-1185">Reference proteome</keyword>
<feature type="domain" description="PspC-related transmembrane region" evidence="9">
    <location>
        <begin position="207"/>
        <end position="349"/>
    </location>
</feature>
<evidence type="ECO:0000313" key="12">
    <source>
        <dbReference type="Proteomes" id="UP000245962"/>
    </source>
</evidence>
<feature type="transmembrane region" description="Helical" evidence="7">
    <location>
        <begin position="326"/>
        <end position="344"/>
    </location>
</feature>
<dbReference type="Pfam" id="PF22571">
    <property type="entry name" value="LiaI-LiaF-TM_PspC"/>
    <property type="match status" value="1"/>
</dbReference>
<evidence type="ECO:0000256" key="7">
    <source>
        <dbReference type="SAM" id="Phobius"/>
    </source>
</evidence>
<evidence type="ECO:0000259" key="8">
    <source>
        <dbReference type="Pfam" id="PF04024"/>
    </source>
</evidence>
<feature type="domain" description="Phage shock protein PspC N-terminal" evidence="8">
    <location>
        <begin position="111"/>
        <end position="167"/>
    </location>
</feature>
<name>A0A2U0I0Q0_9FLAO</name>
<evidence type="ECO:0000313" key="11">
    <source>
        <dbReference type="EMBL" id="PVW14674.1"/>
    </source>
</evidence>
<proteinExistence type="predicted"/>
<evidence type="ECO:0000256" key="5">
    <source>
        <dbReference type="ARBA" id="ARBA00023136"/>
    </source>
</evidence>
<dbReference type="InterPro" id="IPR054321">
    <property type="entry name" value="PspC-rel_TM"/>
</dbReference>
<keyword evidence="3 7" id="KW-0812">Transmembrane</keyword>
<sequence length="600" mass="67447">MKKTVNINLAGTFFHIDEDAFGKLSRYLDAIKKSLTGPDGSDEIMRDIEARIAELFSEKIETQSQVISLKELDEVIAVMGQPEDYQVDEELFDDVPPAQKAQTRSRSKRQQLFRDIDNKFISGVSSGLGHYLGVDAIWIRLLWIILTLLSQGVFIVVYIIFWILVPAAVTTSDKLKMTGEPVNISNIERKFKEGYDTVADKVKNADYQKYGSKVKQGTSGFFDTVGKIIVAIFTFFVKLFGLFLIVISLSALVGLIVSLFTLGTVGLWGTGELMEYITMFDTTGTPIWIISVLTLFAVGIPFFVLFILGLKLLINNLKSIGTPAKITLVVVWFVSLIILGILGIRQATQQAYDGEEITETTIPVQKGDTLQLQMRADKQYEYEVHRHGGLELKYNEADERIIYTNDIRLIVRSTKDSVGKLLIERKAEGKSFLDAKKHARAIDYNYSFENNTLLLDGFLTTGTENKFHDQEVEVTLYLPEGSVLVADKNTYSFHRNDSRYEDILENGDEGKKLLILRDATQCLDCEDEMETLEGDASETSLETDTLDDTSKSDAEVTLEQTSSKNWKQDVNERFKQGETNSKTIQEKGDAVETDSVISDQ</sequence>
<evidence type="ECO:0000256" key="4">
    <source>
        <dbReference type="ARBA" id="ARBA00022989"/>
    </source>
</evidence>
<keyword evidence="2" id="KW-1003">Cell membrane</keyword>
<dbReference type="PANTHER" id="PTHR33885">
    <property type="entry name" value="PHAGE SHOCK PROTEIN C"/>
    <property type="match status" value="1"/>
</dbReference>
<dbReference type="Pfam" id="PF22744">
    <property type="entry name" value="Toast-rack_PspC-Cterm"/>
    <property type="match status" value="1"/>
</dbReference>
<evidence type="ECO:0000256" key="6">
    <source>
        <dbReference type="SAM" id="MobiDB-lite"/>
    </source>
</evidence>
<feature type="domain" description="PspC-related ToastRack" evidence="10">
    <location>
        <begin position="394"/>
        <end position="527"/>
    </location>
</feature>
<accession>A0A2U0I0Q0</accession>
<dbReference type="InterPro" id="IPR052027">
    <property type="entry name" value="PspC"/>
</dbReference>
<evidence type="ECO:0000259" key="10">
    <source>
        <dbReference type="Pfam" id="PF22744"/>
    </source>
</evidence>
<dbReference type="PANTHER" id="PTHR33885:SF3">
    <property type="entry name" value="PHAGE SHOCK PROTEIN C"/>
    <property type="match status" value="1"/>
</dbReference>
<evidence type="ECO:0000256" key="1">
    <source>
        <dbReference type="ARBA" id="ARBA00004162"/>
    </source>
</evidence>
<comment type="subcellular location">
    <subcellularLocation>
        <location evidence="1">Cell membrane</location>
        <topology evidence="1">Single-pass membrane protein</topology>
    </subcellularLocation>
</comment>
<feature type="transmembrane region" description="Helical" evidence="7">
    <location>
        <begin position="244"/>
        <end position="268"/>
    </location>
</feature>